<dbReference type="Proteomes" id="UP000284662">
    <property type="component" value="Unassembled WGS sequence"/>
</dbReference>
<dbReference type="InterPro" id="IPR018145">
    <property type="entry name" value="CagE_TrbE_VirB_cntrl_dom"/>
</dbReference>
<evidence type="ECO:0000313" key="5">
    <source>
        <dbReference type="EMBL" id="RGQ03438.1"/>
    </source>
</evidence>
<dbReference type="InterPro" id="IPR051162">
    <property type="entry name" value="T4SS_component"/>
</dbReference>
<dbReference type="InterPro" id="IPR043964">
    <property type="entry name" value="P-loop_TraG"/>
</dbReference>
<feature type="domain" description="AAA+ ATPase" evidence="4">
    <location>
        <begin position="458"/>
        <end position="718"/>
    </location>
</feature>
<evidence type="ECO:0000259" key="4">
    <source>
        <dbReference type="SMART" id="SM00382"/>
    </source>
</evidence>
<accession>A0A411ZKR6</accession>
<keyword evidence="3" id="KW-0067">ATP-binding</keyword>
<evidence type="ECO:0000256" key="3">
    <source>
        <dbReference type="ARBA" id="ARBA00022840"/>
    </source>
</evidence>
<evidence type="ECO:0000256" key="2">
    <source>
        <dbReference type="ARBA" id="ARBA00022741"/>
    </source>
</evidence>
<dbReference type="InterPro" id="IPR003593">
    <property type="entry name" value="AAA+_ATPase"/>
</dbReference>
<dbReference type="InterPro" id="IPR027417">
    <property type="entry name" value="P-loop_NTPase"/>
</dbReference>
<sequence>MFSFRKKENVQFSQKVGVFKEKPRLQYLLPWAFIDEDTGIVHGKDHSLLSIYKFRGPDMDSSTPAELLQYNAALNNVMKKLTTGYVLYFEAQRKIDKKYEQAAISVPLVQKMEDERKDYYTKQRHYETLFYFIIYCEPPQLLKSKLTNAFITDAKNKGKNTKYDMKVYFDIVEKFISNVNLVGDMLSKWFKDIEPLNAKETLAYLHTTISTKSFDININPLRYITDYICDCDVLGGREMKLGNKYMKIITVLDFPPVSTPGIFNTFNGLNMEYRWVSRFICMSKLDAQEELQKYRKRWNQQVKGFWSQIRSAITKEQLEQDVDETAASNRDDTIVAQQELGQDAVSYGYYTMTMIVMDENKEKCQEKANKVLEKINSLGFVGFIETDNSMEAWWGSIPGCYRANIRRPIINSLNFCHLAPITAMWSGDKKNKHLKGPVLLYTDTEGYTPFRLSLHVGDVGHTMICGPSGSGKSVLLNTLEAHFLKYPNSNVFIFDKAGSSRALTLGVGGNFYNLAAEGETELSFQPLARVDNEQERKWAKEWVLMYLKQKNMTIDPEKEDYVWKALNSLATFPIEQRTVTVFTQMVQDVEIRRALKPLTMEGSYGKLFDNTKDVSGRGNWQVYEMETIMATPAIVPSTLEYLFHRIETKLKFATGPSIIVLDECWLFFDNPAFKDKLREYFKDMRKKNTSIIFATQNLSDVANKPDLLTTVMENCPNRIYLPNVNAQNEANKKLYELFGCNEKQIKIIAAMTPKQDYYYSSQKGNRVFSLALQPIEFPFVTATSKTDQQAIDNILSKYDRCDFIEQWLKYKNATEEWEDFKRYVT</sequence>
<reference evidence="5 6" key="1">
    <citation type="submission" date="2018-08" db="EMBL/GenBank/DDBJ databases">
        <title>A genome reference for cultivated species of the human gut microbiota.</title>
        <authorList>
            <person name="Zou Y."/>
            <person name="Xue W."/>
            <person name="Luo G."/>
        </authorList>
    </citation>
    <scope>NUCLEOTIDE SEQUENCE [LARGE SCALE GENOMIC DNA]</scope>
    <source>
        <strain evidence="5 6">AF29-2</strain>
    </source>
</reference>
<protein>
    <submittedName>
        <fullName evidence="5">Conjugal transfer protein TrbE</fullName>
    </submittedName>
</protein>
<organism evidence="5 6">
    <name type="scientific">Megamonas rupellensis</name>
    <dbReference type="NCBI Taxonomy" id="491921"/>
    <lineage>
        <taxon>Bacteria</taxon>
        <taxon>Bacillati</taxon>
        <taxon>Bacillota</taxon>
        <taxon>Negativicutes</taxon>
        <taxon>Selenomonadales</taxon>
        <taxon>Selenomonadaceae</taxon>
        <taxon>Megamonas</taxon>
    </lineage>
</organism>
<dbReference type="CDD" id="cd01127">
    <property type="entry name" value="TrwB_TraG_TraD_VirD4"/>
    <property type="match status" value="1"/>
</dbReference>
<comment type="caution">
    <text evidence="5">The sequence shown here is derived from an EMBL/GenBank/DDBJ whole genome shotgun (WGS) entry which is preliminary data.</text>
</comment>
<comment type="similarity">
    <text evidence="1">Belongs to the TrbE/VirB4 family.</text>
</comment>
<dbReference type="SUPFAM" id="SSF52540">
    <property type="entry name" value="P-loop containing nucleoside triphosphate hydrolases"/>
    <property type="match status" value="1"/>
</dbReference>
<evidence type="ECO:0000313" key="6">
    <source>
        <dbReference type="Proteomes" id="UP000284662"/>
    </source>
</evidence>
<evidence type="ECO:0000256" key="1">
    <source>
        <dbReference type="ARBA" id="ARBA00006512"/>
    </source>
</evidence>
<dbReference type="Pfam" id="PF03135">
    <property type="entry name" value="CagE_TrbE_VirB"/>
    <property type="match status" value="1"/>
</dbReference>
<dbReference type="GO" id="GO:0005524">
    <property type="term" value="F:ATP binding"/>
    <property type="evidence" value="ECO:0007669"/>
    <property type="project" value="UniProtKB-KW"/>
</dbReference>
<dbReference type="EMBL" id="QRST01000022">
    <property type="protein sequence ID" value="RGQ03438.1"/>
    <property type="molecule type" value="Genomic_DNA"/>
</dbReference>
<keyword evidence="2" id="KW-0547">Nucleotide-binding</keyword>
<name>A0A411ZKR6_9FIRM</name>
<gene>
    <name evidence="5" type="ORF">DWZ11_09500</name>
</gene>
<dbReference type="PANTHER" id="PTHR30121">
    <property type="entry name" value="UNCHARACTERIZED PROTEIN YJGR-RELATED"/>
    <property type="match status" value="1"/>
</dbReference>
<proteinExistence type="inferred from homology"/>
<dbReference type="AlphaFoldDB" id="A0A411ZKR6"/>
<dbReference type="Gene3D" id="3.40.50.300">
    <property type="entry name" value="P-loop containing nucleotide triphosphate hydrolases"/>
    <property type="match status" value="2"/>
</dbReference>
<dbReference type="SMART" id="SM00382">
    <property type="entry name" value="AAA"/>
    <property type="match status" value="1"/>
</dbReference>
<dbReference type="PANTHER" id="PTHR30121:SF12">
    <property type="entry name" value="TYPE IV SECRETION SYSTEM PROTEIN CAGE"/>
    <property type="match status" value="1"/>
</dbReference>
<dbReference type="Pfam" id="PF19044">
    <property type="entry name" value="P-loop_TraG"/>
    <property type="match status" value="1"/>
</dbReference>